<organism evidence="3 4">
    <name type="scientific">Variovorax paradoxus</name>
    <dbReference type="NCBI Taxonomy" id="34073"/>
    <lineage>
        <taxon>Bacteria</taxon>
        <taxon>Pseudomonadati</taxon>
        <taxon>Pseudomonadota</taxon>
        <taxon>Betaproteobacteria</taxon>
        <taxon>Burkholderiales</taxon>
        <taxon>Comamonadaceae</taxon>
        <taxon>Variovorax</taxon>
    </lineage>
</organism>
<feature type="transmembrane region" description="Helical" evidence="1">
    <location>
        <begin position="142"/>
        <end position="161"/>
    </location>
</feature>
<feature type="transmembrane region" description="Helical" evidence="1">
    <location>
        <begin position="197"/>
        <end position="216"/>
    </location>
</feature>
<keyword evidence="1" id="KW-0812">Transmembrane</keyword>
<dbReference type="EMBL" id="CP046622">
    <property type="protein sequence ID" value="QGW81792.1"/>
    <property type="molecule type" value="Genomic_DNA"/>
</dbReference>
<dbReference type="OrthoDB" id="5801498at2"/>
<keyword evidence="1" id="KW-1133">Transmembrane helix</keyword>
<sequence length="238" mass="26476">MAPISRSHRPLTWTADIGERIRSLFWLKAIGTTAFTWLFFIGYFHLLRNPAYPVVVMPLTALDHLIPFQPYTLGAYLSLWFYVGIAPGLQLGFRELVVYGLWIGALCLTGLALFYFWPTQIPPLTIDVSGYPGFAMLQGVDAAGNACPSMHVAVAIFTAIRLDHVLREARTPVFLRVANWIWFAAIAYSTLAVKQHVVLDAVAGALLGTAFALPSLRWRPVYRNRPNTLVGADIIGHH</sequence>
<evidence type="ECO:0000256" key="1">
    <source>
        <dbReference type="SAM" id="Phobius"/>
    </source>
</evidence>
<name>A0A6I6H4K9_VARPD</name>
<evidence type="ECO:0000259" key="2">
    <source>
        <dbReference type="Pfam" id="PF01569"/>
    </source>
</evidence>
<feature type="transmembrane region" description="Helical" evidence="1">
    <location>
        <begin position="96"/>
        <end position="117"/>
    </location>
</feature>
<gene>
    <name evidence="3" type="ORF">GOQ09_09405</name>
</gene>
<feature type="transmembrane region" description="Helical" evidence="1">
    <location>
        <begin position="173"/>
        <end position="191"/>
    </location>
</feature>
<protein>
    <submittedName>
        <fullName evidence="3">Phosphatase PAP2 family protein</fullName>
    </submittedName>
</protein>
<accession>A0A6I6H4K9</accession>
<dbReference type="Pfam" id="PF01569">
    <property type="entry name" value="PAP2"/>
    <property type="match status" value="1"/>
</dbReference>
<dbReference type="Gene3D" id="1.20.144.10">
    <property type="entry name" value="Phosphatidic acid phosphatase type 2/haloperoxidase"/>
    <property type="match status" value="1"/>
</dbReference>
<proteinExistence type="predicted"/>
<evidence type="ECO:0000313" key="4">
    <source>
        <dbReference type="Proteomes" id="UP000425817"/>
    </source>
</evidence>
<dbReference type="RefSeq" id="WP_157613185.1">
    <property type="nucleotide sequence ID" value="NZ_CP046622.1"/>
</dbReference>
<feature type="domain" description="Phosphatidic acid phosphatase type 2/haloperoxidase" evidence="2">
    <location>
        <begin position="134"/>
        <end position="220"/>
    </location>
</feature>
<reference evidence="3 4" key="1">
    <citation type="submission" date="2019-12" db="EMBL/GenBank/DDBJ databases">
        <title>Hybrid Genome Assemblies of two High G+C Isolates from Undergraduate Microbiology Courses.</title>
        <authorList>
            <person name="Ne Ville C.J."/>
            <person name="Enright D."/>
            <person name="Hernandez I."/>
            <person name="Dodsworth J."/>
            <person name="Orwin P.M."/>
        </authorList>
    </citation>
    <scope>NUCLEOTIDE SEQUENCE [LARGE SCALE GENOMIC DNA]</scope>
    <source>
        <strain evidence="3 4">CSUSB</strain>
    </source>
</reference>
<feature type="transmembrane region" description="Helical" evidence="1">
    <location>
        <begin position="66"/>
        <end position="84"/>
    </location>
</feature>
<evidence type="ECO:0000313" key="3">
    <source>
        <dbReference type="EMBL" id="QGW81792.1"/>
    </source>
</evidence>
<feature type="transmembrane region" description="Helical" evidence="1">
    <location>
        <begin position="25"/>
        <end position="46"/>
    </location>
</feature>
<dbReference type="AlphaFoldDB" id="A0A6I6H4K9"/>
<dbReference type="InterPro" id="IPR000326">
    <property type="entry name" value="PAP2/HPO"/>
</dbReference>
<keyword evidence="1" id="KW-0472">Membrane</keyword>
<dbReference type="Proteomes" id="UP000425817">
    <property type="component" value="Chromosome"/>
</dbReference>